<sequence length="71" mass="8382">MSKGSYYVTKTIAFYRSQGYHVEKLEKLMRIVTKDKRVVFIKRDLFGCDVLAVSEEEILFIQVKSNKRHLP</sequence>
<organism evidence="1">
    <name type="scientific">marine sediment metagenome</name>
    <dbReference type="NCBI Taxonomy" id="412755"/>
    <lineage>
        <taxon>unclassified sequences</taxon>
        <taxon>metagenomes</taxon>
        <taxon>ecological metagenomes</taxon>
    </lineage>
</organism>
<gene>
    <name evidence="1" type="ORF">LCGC14_2489020</name>
</gene>
<evidence type="ECO:0008006" key="2">
    <source>
        <dbReference type="Google" id="ProtNLM"/>
    </source>
</evidence>
<reference evidence="1" key="1">
    <citation type="journal article" date="2015" name="Nature">
        <title>Complex archaea that bridge the gap between prokaryotes and eukaryotes.</title>
        <authorList>
            <person name="Spang A."/>
            <person name="Saw J.H."/>
            <person name="Jorgensen S.L."/>
            <person name="Zaremba-Niedzwiedzka K."/>
            <person name="Martijn J."/>
            <person name="Lind A.E."/>
            <person name="van Eijk R."/>
            <person name="Schleper C."/>
            <person name="Guy L."/>
            <person name="Ettema T.J."/>
        </authorList>
    </citation>
    <scope>NUCLEOTIDE SEQUENCE</scope>
</reference>
<proteinExistence type="predicted"/>
<dbReference type="AlphaFoldDB" id="A0A0F9B614"/>
<comment type="caution">
    <text evidence="1">The sequence shown here is derived from an EMBL/GenBank/DDBJ whole genome shotgun (WGS) entry which is preliminary data.</text>
</comment>
<dbReference type="EMBL" id="LAZR01039403">
    <property type="protein sequence ID" value="KKL17095.1"/>
    <property type="molecule type" value="Genomic_DNA"/>
</dbReference>
<accession>A0A0F9B614</accession>
<protein>
    <recommendedName>
        <fullName evidence="2">Holliday junction resolvase-related domain-containing protein</fullName>
    </recommendedName>
</protein>
<name>A0A0F9B614_9ZZZZ</name>
<evidence type="ECO:0000313" key="1">
    <source>
        <dbReference type="EMBL" id="KKL17095.1"/>
    </source>
</evidence>
<feature type="non-terminal residue" evidence="1">
    <location>
        <position position="71"/>
    </location>
</feature>